<dbReference type="Gene3D" id="3.90.320.10">
    <property type="match status" value="1"/>
</dbReference>
<dbReference type="Pfam" id="PF09588">
    <property type="entry name" value="YqaJ"/>
    <property type="match status" value="1"/>
</dbReference>
<keyword evidence="1" id="KW-0067">ATP-binding</keyword>
<comment type="caution">
    <text evidence="1">The sequence shown here is derived from an EMBL/GenBank/DDBJ whole genome shotgun (WGS) entry which is preliminary data.</text>
</comment>
<dbReference type="EMBL" id="CACRXK020001122">
    <property type="protein sequence ID" value="CAB3987114.1"/>
    <property type="molecule type" value="Genomic_DNA"/>
</dbReference>
<keyword evidence="1" id="KW-0378">Hydrolase</keyword>
<dbReference type="Proteomes" id="UP001152795">
    <property type="component" value="Unassembled WGS sequence"/>
</dbReference>
<dbReference type="InterPro" id="IPR019080">
    <property type="entry name" value="YqaJ_viral_recombinase"/>
</dbReference>
<evidence type="ECO:0000313" key="2">
    <source>
        <dbReference type="Proteomes" id="UP001152795"/>
    </source>
</evidence>
<keyword evidence="1" id="KW-0347">Helicase</keyword>
<reference evidence="1" key="1">
    <citation type="submission" date="2020-04" db="EMBL/GenBank/DDBJ databases">
        <authorList>
            <person name="Alioto T."/>
            <person name="Alioto T."/>
            <person name="Gomez Garrido J."/>
        </authorList>
    </citation>
    <scope>NUCLEOTIDE SEQUENCE</scope>
    <source>
        <strain evidence="1">A484AB</strain>
    </source>
</reference>
<name>A0A7D9DJ02_PARCT</name>
<dbReference type="OrthoDB" id="6484336at2759"/>
<dbReference type="InterPro" id="IPR011335">
    <property type="entry name" value="Restrct_endonuc-II-like"/>
</dbReference>
<sequence length="228" mass="25714">MVDQIFKNVPNDYTPPSNYSLEQLEPVKTKVGLTVSTAKEMCLSTSGENKDPRWYVERSKRVTASVFGKIINHRKKHHPASLIESILHIDHEKRKVPASLQWGLDNESNAIAKYQDAILKDNTYVTCCGLVISPKWPWLGCSPDGIVIKDGIPVGCIEVKCPYSVKEMNVNETAQSVKGFYLKQTESGLKLKLNHAYYYQCQGVGELTVGETPRWQNDRLPRAHNVVK</sequence>
<dbReference type="PANTHER" id="PTHR46609">
    <property type="entry name" value="EXONUCLEASE, PHAGE-TYPE/RECB, C-TERMINAL DOMAIN-CONTAINING PROTEIN"/>
    <property type="match status" value="1"/>
</dbReference>
<dbReference type="CDD" id="cd22343">
    <property type="entry name" value="PDDEXK_lambda_exonuclease-like"/>
    <property type="match status" value="1"/>
</dbReference>
<evidence type="ECO:0000313" key="1">
    <source>
        <dbReference type="EMBL" id="CAB3987114.1"/>
    </source>
</evidence>
<keyword evidence="2" id="KW-1185">Reference proteome</keyword>
<protein>
    <submittedName>
        <fullName evidence="1">ATP-dependent DNA helicase PIF1</fullName>
    </submittedName>
</protein>
<dbReference type="PANTHER" id="PTHR46609:SF8">
    <property type="entry name" value="YQAJ VIRAL RECOMBINASE DOMAIN-CONTAINING PROTEIN"/>
    <property type="match status" value="1"/>
</dbReference>
<dbReference type="GO" id="GO:0006281">
    <property type="term" value="P:DNA repair"/>
    <property type="evidence" value="ECO:0007669"/>
    <property type="project" value="UniProtKB-ARBA"/>
</dbReference>
<proteinExistence type="predicted"/>
<accession>A0A7D9DJ02</accession>
<dbReference type="GO" id="GO:0004386">
    <property type="term" value="F:helicase activity"/>
    <property type="evidence" value="ECO:0007669"/>
    <property type="project" value="UniProtKB-KW"/>
</dbReference>
<dbReference type="AlphaFoldDB" id="A0A7D9DJ02"/>
<dbReference type="InterPro" id="IPR051703">
    <property type="entry name" value="NF-kappa-B_Signaling_Reg"/>
</dbReference>
<dbReference type="SUPFAM" id="SSF52980">
    <property type="entry name" value="Restriction endonuclease-like"/>
    <property type="match status" value="1"/>
</dbReference>
<keyword evidence="1" id="KW-0547">Nucleotide-binding</keyword>
<gene>
    <name evidence="1" type="ORF">PACLA_8A055212</name>
</gene>
<organism evidence="1 2">
    <name type="scientific">Paramuricea clavata</name>
    <name type="common">Red gorgonian</name>
    <name type="synonym">Violescent sea-whip</name>
    <dbReference type="NCBI Taxonomy" id="317549"/>
    <lineage>
        <taxon>Eukaryota</taxon>
        <taxon>Metazoa</taxon>
        <taxon>Cnidaria</taxon>
        <taxon>Anthozoa</taxon>
        <taxon>Octocorallia</taxon>
        <taxon>Malacalcyonacea</taxon>
        <taxon>Plexauridae</taxon>
        <taxon>Paramuricea</taxon>
    </lineage>
</organism>
<dbReference type="InterPro" id="IPR011604">
    <property type="entry name" value="PDDEXK-like_dom_sf"/>
</dbReference>